<proteinExistence type="predicted"/>
<organism evidence="1 2">
    <name type="scientific">Acorus gramineus</name>
    <name type="common">Dwarf sweet flag</name>
    <dbReference type="NCBI Taxonomy" id="55184"/>
    <lineage>
        <taxon>Eukaryota</taxon>
        <taxon>Viridiplantae</taxon>
        <taxon>Streptophyta</taxon>
        <taxon>Embryophyta</taxon>
        <taxon>Tracheophyta</taxon>
        <taxon>Spermatophyta</taxon>
        <taxon>Magnoliopsida</taxon>
        <taxon>Liliopsida</taxon>
        <taxon>Acoraceae</taxon>
        <taxon>Acorus</taxon>
    </lineage>
</organism>
<dbReference type="InterPro" id="IPR016972">
    <property type="entry name" value="UCP031279"/>
</dbReference>
<accession>A0AAV9AYP9</accession>
<dbReference type="Proteomes" id="UP001179952">
    <property type="component" value="Unassembled WGS sequence"/>
</dbReference>
<comment type="caution">
    <text evidence="1">The sequence shown here is derived from an EMBL/GenBank/DDBJ whole genome shotgun (WGS) entry which is preliminary data.</text>
</comment>
<evidence type="ECO:0000313" key="2">
    <source>
        <dbReference type="Proteomes" id="UP001179952"/>
    </source>
</evidence>
<evidence type="ECO:0000313" key="1">
    <source>
        <dbReference type="EMBL" id="KAK1269291.1"/>
    </source>
</evidence>
<dbReference type="AlphaFoldDB" id="A0AAV9AYP9"/>
<dbReference type="EMBL" id="JAUJYN010000006">
    <property type="protein sequence ID" value="KAK1269291.1"/>
    <property type="molecule type" value="Genomic_DNA"/>
</dbReference>
<dbReference type="PIRSF" id="PIRSF031279">
    <property type="entry name" value="UCP031279"/>
    <property type="match status" value="1"/>
</dbReference>
<gene>
    <name evidence="1" type="ORF">QJS04_geneDACA024081</name>
</gene>
<reference evidence="1" key="2">
    <citation type="submission" date="2023-06" db="EMBL/GenBank/DDBJ databases">
        <authorList>
            <person name="Ma L."/>
            <person name="Liu K.-W."/>
            <person name="Li Z."/>
            <person name="Hsiao Y.-Y."/>
            <person name="Qi Y."/>
            <person name="Fu T."/>
            <person name="Tang G."/>
            <person name="Zhang D."/>
            <person name="Sun W.-H."/>
            <person name="Liu D.-K."/>
            <person name="Li Y."/>
            <person name="Chen G.-Z."/>
            <person name="Liu X.-D."/>
            <person name="Liao X.-Y."/>
            <person name="Jiang Y.-T."/>
            <person name="Yu X."/>
            <person name="Hao Y."/>
            <person name="Huang J."/>
            <person name="Zhao X.-W."/>
            <person name="Ke S."/>
            <person name="Chen Y.-Y."/>
            <person name="Wu W.-L."/>
            <person name="Hsu J.-L."/>
            <person name="Lin Y.-F."/>
            <person name="Huang M.-D."/>
            <person name="Li C.-Y."/>
            <person name="Huang L."/>
            <person name="Wang Z.-W."/>
            <person name="Zhao X."/>
            <person name="Zhong W.-Y."/>
            <person name="Peng D.-H."/>
            <person name="Ahmad S."/>
            <person name="Lan S."/>
            <person name="Zhang J.-S."/>
            <person name="Tsai W.-C."/>
            <person name="Van De Peer Y."/>
            <person name="Liu Z.-J."/>
        </authorList>
    </citation>
    <scope>NUCLEOTIDE SEQUENCE</scope>
    <source>
        <strain evidence="1">SCP</strain>
        <tissue evidence="1">Leaves</tissue>
    </source>
</reference>
<keyword evidence="2" id="KW-1185">Reference proteome</keyword>
<reference evidence="1" key="1">
    <citation type="journal article" date="2023" name="Nat. Commun.">
        <title>Diploid and tetraploid genomes of Acorus and the evolution of monocots.</title>
        <authorList>
            <person name="Ma L."/>
            <person name="Liu K.W."/>
            <person name="Li Z."/>
            <person name="Hsiao Y.Y."/>
            <person name="Qi Y."/>
            <person name="Fu T."/>
            <person name="Tang G.D."/>
            <person name="Zhang D."/>
            <person name="Sun W.H."/>
            <person name="Liu D.K."/>
            <person name="Li Y."/>
            <person name="Chen G.Z."/>
            <person name="Liu X.D."/>
            <person name="Liao X.Y."/>
            <person name="Jiang Y.T."/>
            <person name="Yu X."/>
            <person name="Hao Y."/>
            <person name="Huang J."/>
            <person name="Zhao X.W."/>
            <person name="Ke S."/>
            <person name="Chen Y.Y."/>
            <person name="Wu W.L."/>
            <person name="Hsu J.L."/>
            <person name="Lin Y.F."/>
            <person name="Huang M.D."/>
            <person name="Li C.Y."/>
            <person name="Huang L."/>
            <person name="Wang Z.W."/>
            <person name="Zhao X."/>
            <person name="Zhong W.Y."/>
            <person name="Peng D.H."/>
            <person name="Ahmad S."/>
            <person name="Lan S."/>
            <person name="Zhang J.S."/>
            <person name="Tsai W.C."/>
            <person name="Van de Peer Y."/>
            <person name="Liu Z.J."/>
        </authorList>
    </citation>
    <scope>NUCLEOTIDE SEQUENCE</scope>
    <source>
        <strain evidence="1">SCP</strain>
    </source>
</reference>
<protein>
    <submittedName>
        <fullName evidence="1">Uncharacterized protein</fullName>
    </submittedName>
</protein>
<name>A0AAV9AYP9_ACOGR</name>
<dbReference type="PANTHER" id="PTHR33526:SF4">
    <property type="entry name" value="OS07G0123800 PROTEIN"/>
    <property type="match status" value="1"/>
</dbReference>
<dbReference type="PANTHER" id="PTHR33526">
    <property type="entry name" value="OS07G0123800 PROTEIN"/>
    <property type="match status" value="1"/>
</dbReference>
<sequence>MTTKASSPNRFIRYMKAPLRALVRARDLYVQSMTGCASRAHYRRGMVVSTLPKSYSTNSWRQRDDVDDDVRELIRLASLKKAAHSLTVPSASSLGGGSGGGAVRGVPRNRSVNIGRIDEDMPYDGGDDVMVGAATARMFPRSQSHAVPMRTAMVN</sequence>